<dbReference type="AlphaFoldDB" id="A0A3B0QXK6"/>
<dbReference type="PANTHER" id="PTHR41252">
    <property type="entry name" value="BLR2505 PROTEIN"/>
    <property type="match status" value="1"/>
</dbReference>
<dbReference type="Pfam" id="PF07366">
    <property type="entry name" value="SnoaL"/>
    <property type="match status" value="1"/>
</dbReference>
<dbReference type="InterPro" id="IPR032710">
    <property type="entry name" value="NTF2-like_dom_sf"/>
</dbReference>
<accession>A0A3B0QXK6</accession>
<dbReference type="EMBL" id="UOEB01000304">
    <property type="protein sequence ID" value="VAV86194.1"/>
    <property type="molecule type" value="Genomic_DNA"/>
</dbReference>
<dbReference type="PANTHER" id="PTHR41252:SF1">
    <property type="entry name" value="BLR2505 PROTEIN"/>
    <property type="match status" value="1"/>
</dbReference>
<dbReference type="SUPFAM" id="SSF54427">
    <property type="entry name" value="NTF2-like"/>
    <property type="match status" value="2"/>
</dbReference>
<proteinExistence type="predicted"/>
<dbReference type="InterPro" id="IPR009959">
    <property type="entry name" value="Cyclase_SnoaL-like"/>
</dbReference>
<dbReference type="GO" id="GO:0030638">
    <property type="term" value="P:polyketide metabolic process"/>
    <property type="evidence" value="ECO:0007669"/>
    <property type="project" value="InterPro"/>
</dbReference>
<dbReference type="Gene3D" id="3.10.450.50">
    <property type="match status" value="2"/>
</dbReference>
<dbReference type="PROSITE" id="PS51257">
    <property type="entry name" value="PROKAR_LIPOPROTEIN"/>
    <property type="match status" value="1"/>
</dbReference>
<reference evidence="1" key="1">
    <citation type="submission" date="2018-06" db="EMBL/GenBank/DDBJ databases">
        <authorList>
            <person name="Zhirakovskaya E."/>
        </authorList>
    </citation>
    <scope>NUCLEOTIDE SEQUENCE</scope>
</reference>
<evidence type="ECO:0000313" key="1">
    <source>
        <dbReference type="EMBL" id="VAV86194.1"/>
    </source>
</evidence>
<gene>
    <name evidence="1" type="ORF">MNBD_BACTEROID02-230</name>
</gene>
<name>A0A3B0QXK6_9ZZZZ</name>
<organism evidence="1">
    <name type="scientific">hydrothermal vent metagenome</name>
    <dbReference type="NCBI Taxonomy" id="652676"/>
    <lineage>
        <taxon>unclassified sequences</taxon>
        <taxon>metagenomes</taxon>
        <taxon>ecological metagenomes</taxon>
    </lineage>
</organism>
<evidence type="ECO:0008006" key="2">
    <source>
        <dbReference type="Google" id="ProtNLM"/>
    </source>
</evidence>
<protein>
    <recommendedName>
        <fullName evidence="2">SnoaL-like domain-containing protein</fullName>
    </recommendedName>
</protein>
<sequence length="290" mass="32518">MKTTILTLFTAVLLFTSCANNKVESNIKMYSTVWDEIINNGKLDLFNEDNFDKDITLIMSPENVVGIDAAKEFYANYITGFSNVEFTIVNIFGQDDNLVKHWNFKGTHTGDFFGIPATGRTVDIDGTTLVIMKNGKIAQEQDFFDNMVFLQQLGIVSSPNNMAIIQKLYGDFAKGDIPAVGAAMDANIEWNEAENFPFADGNPYIGFDAILKGVFGRIGEEWDYWNLADLNYNDMANDKILVTGRYQAKYKKNGAVINLQMAHLWDLKDGKITKFQQFADTKGIADAINK</sequence>